<dbReference type="InterPro" id="IPR046257">
    <property type="entry name" value="DUF6290"/>
</dbReference>
<evidence type="ECO:0000313" key="1">
    <source>
        <dbReference type="EMBL" id="MDZ5598771.1"/>
    </source>
</evidence>
<reference evidence="1" key="1">
    <citation type="submission" date="2023-12" db="EMBL/GenBank/DDBJ databases">
        <title>Molecular genomic analyses of Enterococcus cecorum from sepsis oubreaks in broilers.</title>
        <authorList>
            <person name="Rhoads D."/>
            <person name="Alrubaye A."/>
        </authorList>
    </citation>
    <scope>NUCLEOTIDE SEQUENCE</scope>
    <source>
        <strain evidence="1">1755</strain>
    </source>
</reference>
<proteinExistence type="predicted"/>
<dbReference type="NCBIfam" id="NF046040">
    <property type="entry name" value="RelB_antitoxin"/>
    <property type="match status" value="1"/>
</dbReference>
<dbReference type="AlphaFoldDB" id="A0AAW9JZE2"/>
<dbReference type="Pfam" id="PF19807">
    <property type="entry name" value="DUF6290"/>
    <property type="match status" value="1"/>
</dbReference>
<evidence type="ECO:0000313" key="2">
    <source>
        <dbReference type="Proteomes" id="UP001290582"/>
    </source>
</evidence>
<dbReference type="EMBL" id="JAXOGL010000027">
    <property type="protein sequence ID" value="MDZ5598771.1"/>
    <property type="molecule type" value="Genomic_DNA"/>
</dbReference>
<comment type="caution">
    <text evidence="1">The sequence shown here is derived from an EMBL/GenBank/DDBJ whole genome shotgun (WGS) entry which is preliminary data.</text>
</comment>
<gene>
    <name evidence="1" type="ORF">U1294_11265</name>
</gene>
<name>A0AAW9JZE2_9ENTE</name>
<sequence length="86" mass="10301">MEEKGLWHFLSDYQIIRLSEEERKLAESYAKSHTISLEEAFKQVLFERIEDEYDMVVAKEAYQDYVNSGYKATPVAEFWRELDEEV</sequence>
<accession>A0AAW9JZE2</accession>
<organism evidence="1 2">
    <name type="scientific">Enterococcus cecorum</name>
    <dbReference type="NCBI Taxonomy" id="44008"/>
    <lineage>
        <taxon>Bacteria</taxon>
        <taxon>Bacillati</taxon>
        <taxon>Bacillota</taxon>
        <taxon>Bacilli</taxon>
        <taxon>Lactobacillales</taxon>
        <taxon>Enterococcaceae</taxon>
        <taxon>Enterococcus</taxon>
    </lineage>
</organism>
<dbReference type="RefSeq" id="WP_171313809.1">
    <property type="nucleotide sequence ID" value="NZ_CP010061.1"/>
</dbReference>
<dbReference type="Proteomes" id="UP001290582">
    <property type="component" value="Unassembled WGS sequence"/>
</dbReference>
<protein>
    <submittedName>
        <fullName evidence="1">DUF6290 family protein</fullName>
    </submittedName>
</protein>